<organism evidence="3 4">
    <name type="scientific">Nocardioides panacihumi</name>
    <dbReference type="NCBI Taxonomy" id="400774"/>
    <lineage>
        <taxon>Bacteria</taxon>
        <taxon>Bacillati</taxon>
        <taxon>Actinomycetota</taxon>
        <taxon>Actinomycetes</taxon>
        <taxon>Propionibacteriales</taxon>
        <taxon>Nocardioidaceae</taxon>
        <taxon>Nocardioides</taxon>
    </lineage>
</organism>
<feature type="signal peptide" evidence="2">
    <location>
        <begin position="1"/>
        <end position="33"/>
    </location>
</feature>
<dbReference type="Gene3D" id="3.40.50.1000">
    <property type="entry name" value="HAD superfamily/HAD-like"/>
    <property type="match status" value="1"/>
</dbReference>
<reference evidence="3 4" key="1">
    <citation type="journal article" date="2019" name="Int. J. Syst. Evol. Microbiol.">
        <title>The Global Catalogue of Microorganisms (GCM) 10K type strain sequencing project: providing services to taxonomists for standard genome sequencing and annotation.</title>
        <authorList>
            <consortium name="The Broad Institute Genomics Platform"/>
            <consortium name="The Broad Institute Genome Sequencing Center for Infectious Disease"/>
            <person name="Wu L."/>
            <person name="Ma J."/>
        </authorList>
    </citation>
    <scope>NUCLEOTIDE SEQUENCE [LARGE SCALE GENOMIC DNA]</scope>
    <source>
        <strain evidence="3 4">JCM 15309</strain>
    </source>
</reference>
<dbReference type="Proteomes" id="UP001500571">
    <property type="component" value="Unassembled WGS sequence"/>
</dbReference>
<proteinExistence type="predicted"/>
<dbReference type="EMBL" id="BAAAPB010000002">
    <property type="protein sequence ID" value="GAA1965513.1"/>
    <property type="molecule type" value="Genomic_DNA"/>
</dbReference>
<evidence type="ECO:0008006" key="5">
    <source>
        <dbReference type="Google" id="ProtNLM"/>
    </source>
</evidence>
<evidence type="ECO:0000313" key="3">
    <source>
        <dbReference type="EMBL" id="GAA1965513.1"/>
    </source>
</evidence>
<keyword evidence="4" id="KW-1185">Reference proteome</keyword>
<accession>A0ABN2R8Y5</accession>
<evidence type="ECO:0000256" key="1">
    <source>
        <dbReference type="SAM" id="MobiDB-lite"/>
    </source>
</evidence>
<feature type="region of interest" description="Disordered" evidence="1">
    <location>
        <begin position="35"/>
        <end position="54"/>
    </location>
</feature>
<gene>
    <name evidence="3" type="ORF">GCM10009798_27280</name>
</gene>
<dbReference type="InterPro" id="IPR023214">
    <property type="entry name" value="HAD_sf"/>
</dbReference>
<evidence type="ECO:0000313" key="4">
    <source>
        <dbReference type="Proteomes" id="UP001500571"/>
    </source>
</evidence>
<dbReference type="Pfam" id="PF03767">
    <property type="entry name" value="Acid_phosphat_B"/>
    <property type="match status" value="1"/>
</dbReference>
<protein>
    <recommendedName>
        <fullName evidence="5">Acid phosphatase</fullName>
    </recommendedName>
</protein>
<comment type="caution">
    <text evidence="3">The sequence shown here is derived from an EMBL/GenBank/DDBJ whole genome shotgun (WGS) entry which is preliminary data.</text>
</comment>
<evidence type="ECO:0000256" key="2">
    <source>
        <dbReference type="SAM" id="SignalP"/>
    </source>
</evidence>
<keyword evidence="2" id="KW-0732">Signal</keyword>
<dbReference type="RefSeq" id="WP_344045544.1">
    <property type="nucleotide sequence ID" value="NZ_BAAAPB010000002.1"/>
</dbReference>
<sequence length="226" mass="24141">MLSDTSTLCRGRWLRLRSLLAALTGAVVLTACSATGSTPDAVPPGRASTSGADERMPAAARGEAAWLADVSRIYDGFDRGRGAEAWLRQRMAHRRPGERLAVVLGIDDVMLQTHFRGVDTLLPRSVRFVQTAHALGYAVFYVTGRSASTGLGRVEDTLQRAGVPANAFYGRPVGAPNVEAAKAQCRAAIKQQGYTLAMVVAASEASFDGSPRPEKEIRLPDFALRG</sequence>
<feature type="chain" id="PRO_5045350984" description="Acid phosphatase" evidence="2">
    <location>
        <begin position="34"/>
        <end position="226"/>
    </location>
</feature>
<name>A0ABN2R8Y5_9ACTN</name>
<dbReference type="InterPro" id="IPR005519">
    <property type="entry name" value="Acid_phosphat_B-like"/>
</dbReference>